<accession>A0A918DKR4</accession>
<dbReference type="Pfam" id="PF07883">
    <property type="entry name" value="Cupin_2"/>
    <property type="match status" value="1"/>
</dbReference>
<dbReference type="RefSeq" id="WP_188697263.1">
    <property type="nucleotide sequence ID" value="NZ_BMLS01000005.1"/>
</dbReference>
<name>A0A918DKR4_9ALTE</name>
<evidence type="ECO:0000256" key="3">
    <source>
        <dbReference type="ARBA" id="ARBA00023125"/>
    </source>
</evidence>
<comment type="caution">
    <text evidence="6">The sequence shown here is derived from an EMBL/GenBank/DDBJ whole genome shotgun (WGS) entry which is preliminary data.</text>
</comment>
<dbReference type="FunFam" id="1.10.10.60:FF:000132">
    <property type="entry name" value="AraC family transcriptional regulator"/>
    <property type="match status" value="1"/>
</dbReference>
<sequence>MPQVRQLAESLIAPPNPMQFRCEEFKVRTEFKPHRHSWGQLMWVTSGIMVLNVAGQRFLAPPEFVLWAPAGLEHSCSNRALAQCRLMDIKADWCSALPQHPCLLSVSAIFRAIVEDFYRRKQYIPATEQDLRLCQVLIDQLLQAPIQQTYLPSSEDKYLSPILQELEQNPADNTPLAVWASRVFTTERTLSRRCKQELGMSFSEWRQRLRFLHAASLLEQGKSIQDVALDMGYSSSSAFIVMFQKIAGTSPERFRRLGQA</sequence>
<keyword evidence="3" id="KW-0238">DNA-binding</keyword>
<dbReference type="GO" id="GO:0003700">
    <property type="term" value="F:DNA-binding transcription factor activity"/>
    <property type="evidence" value="ECO:0007669"/>
    <property type="project" value="InterPro"/>
</dbReference>
<evidence type="ECO:0000256" key="1">
    <source>
        <dbReference type="ARBA" id="ARBA00022491"/>
    </source>
</evidence>
<dbReference type="GO" id="GO:0043565">
    <property type="term" value="F:sequence-specific DNA binding"/>
    <property type="evidence" value="ECO:0007669"/>
    <property type="project" value="InterPro"/>
</dbReference>
<dbReference type="SUPFAM" id="SSF46689">
    <property type="entry name" value="Homeodomain-like"/>
    <property type="match status" value="2"/>
</dbReference>
<evidence type="ECO:0000259" key="5">
    <source>
        <dbReference type="PROSITE" id="PS01124"/>
    </source>
</evidence>
<protein>
    <submittedName>
        <fullName evidence="6">AraC family transcriptional regulator</fullName>
    </submittedName>
</protein>
<dbReference type="PRINTS" id="PR00032">
    <property type="entry name" value="HTHARAC"/>
</dbReference>
<dbReference type="InterPro" id="IPR011051">
    <property type="entry name" value="RmlC_Cupin_sf"/>
</dbReference>
<dbReference type="EMBL" id="BMLS01000005">
    <property type="protein sequence ID" value="GGO72679.1"/>
    <property type="molecule type" value="Genomic_DNA"/>
</dbReference>
<evidence type="ECO:0000256" key="2">
    <source>
        <dbReference type="ARBA" id="ARBA00023015"/>
    </source>
</evidence>
<dbReference type="InterPro" id="IPR018060">
    <property type="entry name" value="HTH_AraC"/>
</dbReference>
<dbReference type="InterPro" id="IPR009057">
    <property type="entry name" value="Homeodomain-like_sf"/>
</dbReference>
<dbReference type="Proteomes" id="UP000606935">
    <property type="component" value="Unassembled WGS sequence"/>
</dbReference>
<dbReference type="PROSITE" id="PS00041">
    <property type="entry name" value="HTH_ARAC_FAMILY_1"/>
    <property type="match status" value="1"/>
</dbReference>
<dbReference type="Gene3D" id="2.60.120.10">
    <property type="entry name" value="Jelly Rolls"/>
    <property type="match status" value="1"/>
</dbReference>
<reference evidence="6" key="1">
    <citation type="journal article" date="2014" name="Int. J. Syst. Evol. Microbiol.">
        <title>Complete genome sequence of Corynebacterium casei LMG S-19264T (=DSM 44701T), isolated from a smear-ripened cheese.</title>
        <authorList>
            <consortium name="US DOE Joint Genome Institute (JGI-PGF)"/>
            <person name="Walter F."/>
            <person name="Albersmeier A."/>
            <person name="Kalinowski J."/>
            <person name="Ruckert C."/>
        </authorList>
    </citation>
    <scope>NUCLEOTIDE SEQUENCE</scope>
    <source>
        <strain evidence="6">CGMCC 1.7086</strain>
    </source>
</reference>
<keyword evidence="2" id="KW-0805">Transcription regulation</keyword>
<dbReference type="PANTHER" id="PTHR11019">
    <property type="entry name" value="HTH-TYPE TRANSCRIPTIONAL REGULATOR NIMR"/>
    <property type="match status" value="1"/>
</dbReference>
<dbReference type="InterPro" id="IPR014710">
    <property type="entry name" value="RmlC-like_jellyroll"/>
</dbReference>
<dbReference type="Gene3D" id="1.10.10.60">
    <property type="entry name" value="Homeodomain-like"/>
    <property type="match status" value="1"/>
</dbReference>
<keyword evidence="7" id="KW-1185">Reference proteome</keyword>
<reference evidence="6" key="2">
    <citation type="submission" date="2020-09" db="EMBL/GenBank/DDBJ databases">
        <authorList>
            <person name="Sun Q."/>
            <person name="Zhou Y."/>
        </authorList>
    </citation>
    <scope>NUCLEOTIDE SEQUENCE</scope>
    <source>
        <strain evidence="6">CGMCC 1.7086</strain>
    </source>
</reference>
<keyword evidence="4" id="KW-0804">Transcription</keyword>
<dbReference type="InterPro" id="IPR013096">
    <property type="entry name" value="Cupin_2"/>
</dbReference>
<dbReference type="InterPro" id="IPR020449">
    <property type="entry name" value="Tscrpt_reg_AraC-type_HTH"/>
</dbReference>
<dbReference type="SUPFAM" id="SSF51182">
    <property type="entry name" value="RmlC-like cupins"/>
    <property type="match status" value="1"/>
</dbReference>
<gene>
    <name evidence="6" type="ORF">GCM10010982_31380</name>
</gene>
<dbReference type="PANTHER" id="PTHR11019:SF190">
    <property type="entry name" value="ARAC-FAMILY REGULATORY PROTEIN"/>
    <property type="match status" value="1"/>
</dbReference>
<evidence type="ECO:0000256" key="4">
    <source>
        <dbReference type="ARBA" id="ARBA00023163"/>
    </source>
</evidence>
<keyword evidence="1" id="KW-0678">Repressor</keyword>
<evidence type="ECO:0000313" key="7">
    <source>
        <dbReference type="Proteomes" id="UP000606935"/>
    </source>
</evidence>
<dbReference type="AlphaFoldDB" id="A0A918DKR4"/>
<proteinExistence type="predicted"/>
<dbReference type="SMART" id="SM00342">
    <property type="entry name" value="HTH_ARAC"/>
    <property type="match status" value="1"/>
</dbReference>
<dbReference type="PROSITE" id="PS01124">
    <property type="entry name" value="HTH_ARAC_FAMILY_2"/>
    <property type="match status" value="1"/>
</dbReference>
<feature type="domain" description="HTH araC/xylS-type" evidence="5">
    <location>
        <begin position="160"/>
        <end position="257"/>
    </location>
</feature>
<dbReference type="CDD" id="cd06124">
    <property type="entry name" value="cupin_NimR-like_N"/>
    <property type="match status" value="1"/>
</dbReference>
<dbReference type="Pfam" id="PF12833">
    <property type="entry name" value="HTH_18"/>
    <property type="match status" value="1"/>
</dbReference>
<organism evidence="6 7">
    <name type="scientific">Bowmanella pacifica</name>
    <dbReference type="NCBI Taxonomy" id="502051"/>
    <lineage>
        <taxon>Bacteria</taxon>
        <taxon>Pseudomonadati</taxon>
        <taxon>Pseudomonadota</taxon>
        <taxon>Gammaproteobacteria</taxon>
        <taxon>Alteromonadales</taxon>
        <taxon>Alteromonadaceae</taxon>
        <taxon>Bowmanella</taxon>
    </lineage>
</organism>
<evidence type="ECO:0000313" key="6">
    <source>
        <dbReference type="EMBL" id="GGO72679.1"/>
    </source>
</evidence>
<dbReference type="InterPro" id="IPR018062">
    <property type="entry name" value="HTH_AraC-typ_CS"/>
</dbReference>